<evidence type="ECO:0000256" key="2">
    <source>
        <dbReference type="SAM" id="SignalP"/>
    </source>
</evidence>
<feature type="chain" id="PRO_5012960341" description="Late sexual development protein" evidence="2">
    <location>
        <begin position="19"/>
        <end position="361"/>
    </location>
</feature>
<name>A0A1Y2LXV8_EPING</name>
<keyword evidence="4" id="KW-1185">Reference proteome</keyword>
<evidence type="ECO:0008006" key="5">
    <source>
        <dbReference type="Google" id="ProtNLM"/>
    </source>
</evidence>
<evidence type="ECO:0000256" key="1">
    <source>
        <dbReference type="SAM" id="MobiDB-lite"/>
    </source>
</evidence>
<evidence type="ECO:0000313" key="3">
    <source>
        <dbReference type="EMBL" id="OSS48746.1"/>
    </source>
</evidence>
<organism evidence="3 4">
    <name type="scientific">Epicoccum nigrum</name>
    <name type="common">Soil fungus</name>
    <name type="synonym">Epicoccum purpurascens</name>
    <dbReference type="NCBI Taxonomy" id="105696"/>
    <lineage>
        <taxon>Eukaryota</taxon>
        <taxon>Fungi</taxon>
        <taxon>Dikarya</taxon>
        <taxon>Ascomycota</taxon>
        <taxon>Pezizomycotina</taxon>
        <taxon>Dothideomycetes</taxon>
        <taxon>Pleosporomycetidae</taxon>
        <taxon>Pleosporales</taxon>
        <taxon>Pleosporineae</taxon>
        <taxon>Didymellaceae</taxon>
        <taxon>Epicoccum</taxon>
    </lineage>
</organism>
<sequence length="361" mass="39457">MRTSILHSIALIASFASAAPTDKRSSGLSPDGNYFPLQNGFPNPNREGEISIQDGAHGTLPNGPPPPKLSAEGLTNLKLIALNELFEVAFFTELVYNITNKVSGYDLGMGHDYMLDSINAIVSQEELHVLNANGALEHFGQEKIQPCKYNFPVTDFQSAIALAGTFTDVVLGTLQDVNQIFAKNGDDGLVRAVTSVVGNEAEQEGFFRLMQKKRPSSQPFITTATRDFAFTAIQDFVIEGSCPNIGTIPLKRFKPLTVETKTIDPINQNLRFSFNMKDAGMYDTKDMRLTYLNGQNQPIVKGFENVKMEGDKVFFEAPFPYDEFLMNGLTIAAVTMGADEFADADQVAEAAVFGPGLVEVD</sequence>
<dbReference type="AlphaFoldDB" id="A0A1Y2LXV8"/>
<dbReference type="Pfam" id="PF13668">
    <property type="entry name" value="Ferritin_2"/>
    <property type="match status" value="1"/>
</dbReference>
<evidence type="ECO:0000313" key="4">
    <source>
        <dbReference type="Proteomes" id="UP000193240"/>
    </source>
</evidence>
<feature type="region of interest" description="Disordered" evidence="1">
    <location>
        <begin position="45"/>
        <end position="68"/>
    </location>
</feature>
<dbReference type="OMA" id="WMTYINQ"/>
<dbReference type="Proteomes" id="UP000193240">
    <property type="component" value="Unassembled WGS sequence"/>
</dbReference>
<feature type="signal peptide" evidence="2">
    <location>
        <begin position="1"/>
        <end position="18"/>
    </location>
</feature>
<dbReference type="EMBL" id="KZ107845">
    <property type="protein sequence ID" value="OSS48746.1"/>
    <property type="molecule type" value="Genomic_DNA"/>
</dbReference>
<keyword evidence="2" id="KW-0732">Signal</keyword>
<protein>
    <recommendedName>
        <fullName evidence="5">Late sexual development protein</fullName>
    </recommendedName>
</protein>
<reference evidence="3 4" key="1">
    <citation type="journal article" date="2017" name="Genome Announc.">
        <title>Genome sequence of the saprophytic ascomycete Epicoccum nigrum ICMP 19927 strain isolated from New Zealand.</title>
        <authorList>
            <person name="Fokin M."/>
            <person name="Fleetwood D."/>
            <person name="Weir B.S."/>
            <person name="Villas-Boas S.G."/>
        </authorList>
    </citation>
    <scope>NUCLEOTIDE SEQUENCE [LARGE SCALE GENOMIC DNA]</scope>
    <source>
        <strain evidence="3 4">ICMP 19927</strain>
    </source>
</reference>
<dbReference type="InParanoid" id="A0A1Y2LXV8"/>
<proteinExistence type="predicted"/>
<gene>
    <name evidence="3" type="ORF">B5807_06852</name>
</gene>
<accession>A0A1Y2LXV8</accession>